<comment type="caution">
    <text evidence="1">The sequence shown here is derived from an EMBL/GenBank/DDBJ whole genome shotgun (WGS) entry which is preliminary data.</text>
</comment>
<evidence type="ECO:0000313" key="1">
    <source>
        <dbReference type="EMBL" id="EDJ6305368.1"/>
    </source>
</evidence>
<organism evidence="1">
    <name type="scientific">Campylobacter jejuni</name>
    <dbReference type="NCBI Taxonomy" id="197"/>
    <lineage>
        <taxon>Bacteria</taxon>
        <taxon>Pseudomonadati</taxon>
        <taxon>Campylobacterota</taxon>
        <taxon>Epsilonproteobacteria</taxon>
        <taxon>Campylobacterales</taxon>
        <taxon>Campylobacteraceae</taxon>
        <taxon>Campylobacter</taxon>
    </lineage>
</organism>
<dbReference type="EMBL" id="AAMOZF010000159">
    <property type="protein sequence ID" value="EDJ6305368.1"/>
    <property type="molecule type" value="Genomic_DNA"/>
</dbReference>
<protein>
    <recommendedName>
        <fullName evidence="2">Glycosyltransferase family 2 protein</fullName>
    </recommendedName>
</protein>
<gene>
    <name evidence="1" type="ORF">GFG17_09290</name>
</gene>
<evidence type="ECO:0008006" key="2">
    <source>
        <dbReference type="Google" id="ProtNLM"/>
    </source>
</evidence>
<feature type="non-terminal residue" evidence="1">
    <location>
        <position position="1"/>
    </location>
</feature>
<accession>A0A640C6H3</accession>
<proteinExistence type="predicted"/>
<sequence>SKIDFTSNRILLFFNKELEKYAYTDDNNLIKNLQKLIYIFKKFKLNQKQTNKLKSIQTKLKECTNE</sequence>
<reference evidence="1" key="1">
    <citation type="submission" date="2019-10" db="EMBL/GenBank/DDBJ databases">
        <authorList>
            <consortium name="PulseNet: The National Subtyping Network for Foodborne Disease Surveillance"/>
            <person name="Tarr C.L."/>
            <person name="Trees E."/>
            <person name="Katz L.S."/>
            <person name="Carleton-Romer H.A."/>
            <person name="Stroika S."/>
            <person name="Kucerova Z."/>
            <person name="Roache K.F."/>
            <person name="Sabol A.L."/>
            <person name="Besser J."/>
            <person name="Gerner-Smidt P."/>
        </authorList>
    </citation>
    <scope>NUCLEOTIDE SEQUENCE</scope>
    <source>
        <strain evidence="1">PNUSAC012877</strain>
    </source>
</reference>
<name>A0A640C6H3_CAMJU</name>
<dbReference type="AlphaFoldDB" id="A0A640C6H3"/>